<feature type="domain" description="DUF7728" evidence="4">
    <location>
        <begin position="59"/>
        <end position="164"/>
    </location>
</feature>
<sequence>MQLIGLALATTASALVVIPALSSPEGEAFRAVPLVDGTSWGDAAADSHVVRVPCGQCGDADRELLLGFGVADGTRLLLNGREVYPRVEAVVMGVGARPKSQLGYSLGVFPEAAGPASRPRLVDVELRVMEVGDRFVDGVPAVSVRLLEAQGGRIVIADVAVAPSRVSGCDSLACRAREGVADALRALRGLRPWRGCHGHGRGRGSGWHLRGGEHRGGRQDENAAMQLPQGGDSWASLQSRRHEWRRILTHIAAQVLLPVLMGITAGVGVALFAMGLCSLLFRLAASVRGKRSETRAAGPSAAATTSDEAFASEKDRLVEPAELPPQYEDEDEDGKN</sequence>
<dbReference type="EMBL" id="SRPY01000572">
    <property type="protein sequence ID" value="KAG5921246.1"/>
    <property type="molecule type" value="Genomic_DNA"/>
</dbReference>
<reference evidence="5" key="1">
    <citation type="journal article" date="2020" name="bioRxiv">
        <title>Whole genome comparisons of ergot fungi reveals the divergence and evolution of species within the genus Claviceps are the result of varying mechanisms driving genome evolution and host range expansion.</title>
        <authorList>
            <person name="Wyka S.A."/>
            <person name="Mondo S.J."/>
            <person name="Liu M."/>
            <person name="Dettman J."/>
            <person name="Nalam V."/>
            <person name="Broders K.D."/>
        </authorList>
    </citation>
    <scope>NUCLEOTIDE SEQUENCE</scope>
    <source>
        <strain evidence="5">CCC 489</strain>
    </source>
</reference>
<dbReference type="PANTHER" id="PTHR40622:SF1">
    <property type="match status" value="1"/>
</dbReference>
<feature type="chain" id="PRO_5035426455" description="DUF7728 domain-containing protein" evidence="3">
    <location>
        <begin position="29"/>
        <end position="336"/>
    </location>
</feature>
<name>A0A8K0J335_9HYPO</name>
<accession>A0A8K0J335</accession>
<dbReference type="PANTHER" id="PTHR40622">
    <property type="match status" value="1"/>
</dbReference>
<dbReference type="InterPro" id="IPR056145">
    <property type="entry name" value="DUF7728"/>
</dbReference>
<dbReference type="Proteomes" id="UP000811619">
    <property type="component" value="Unassembled WGS sequence"/>
</dbReference>
<evidence type="ECO:0000313" key="6">
    <source>
        <dbReference type="Proteomes" id="UP000811619"/>
    </source>
</evidence>
<evidence type="ECO:0000256" key="2">
    <source>
        <dbReference type="SAM" id="Phobius"/>
    </source>
</evidence>
<feature type="compositionally biased region" description="Acidic residues" evidence="1">
    <location>
        <begin position="327"/>
        <end position="336"/>
    </location>
</feature>
<feature type="transmembrane region" description="Helical" evidence="2">
    <location>
        <begin position="255"/>
        <end position="281"/>
    </location>
</feature>
<evidence type="ECO:0000313" key="5">
    <source>
        <dbReference type="EMBL" id="KAG5921246.1"/>
    </source>
</evidence>
<feature type="region of interest" description="Disordered" evidence="1">
    <location>
        <begin position="291"/>
        <end position="336"/>
    </location>
</feature>
<feature type="signal peptide" evidence="3">
    <location>
        <begin position="1"/>
        <end position="28"/>
    </location>
</feature>
<organism evidence="5 6">
    <name type="scientific">Claviceps africana</name>
    <dbReference type="NCBI Taxonomy" id="83212"/>
    <lineage>
        <taxon>Eukaryota</taxon>
        <taxon>Fungi</taxon>
        <taxon>Dikarya</taxon>
        <taxon>Ascomycota</taxon>
        <taxon>Pezizomycotina</taxon>
        <taxon>Sordariomycetes</taxon>
        <taxon>Hypocreomycetidae</taxon>
        <taxon>Hypocreales</taxon>
        <taxon>Clavicipitaceae</taxon>
        <taxon>Claviceps</taxon>
    </lineage>
</organism>
<evidence type="ECO:0000256" key="1">
    <source>
        <dbReference type="SAM" id="MobiDB-lite"/>
    </source>
</evidence>
<protein>
    <recommendedName>
        <fullName evidence="4">DUF7728 domain-containing protein</fullName>
    </recommendedName>
</protein>
<dbReference type="Pfam" id="PF24854">
    <property type="entry name" value="DUF7728"/>
    <property type="match status" value="1"/>
</dbReference>
<proteinExistence type="predicted"/>
<gene>
    <name evidence="5" type="ORF">E4U42_005931</name>
</gene>
<keyword evidence="3" id="KW-0732">Signal</keyword>
<dbReference type="AlphaFoldDB" id="A0A8K0J335"/>
<keyword evidence="2" id="KW-1133">Transmembrane helix</keyword>
<keyword evidence="2" id="KW-0812">Transmembrane</keyword>
<dbReference type="OrthoDB" id="5409353at2759"/>
<evidence type="ECO:0000256" key="3">
    <source>
        <dbReference type="SAM" id="SignalP"/>
    </source>
</evidence>
<keyword evidence="6" id="KW-1185">Reference proteome</keyword>
<comment type="caution">
    <text evidence="5">The sequence shown here is derived from an EMBL/GenBank/DDBJ whole genome shotgun (WGS) entry which is preliminary data.</text>
</comment>
<keyword evidence="2" id="KW-0472">Membrane</keyword>
<evidence type="ECO:0000259" key="4">
    <source>
        <dbReference type="Pfam" id="PF24854"/>
    </source>
</evidence>